<name>A0AA88DZW6_FICCA</name>
<comment type="caution">
    <text evidence="2">The sequence shown here is derived from an EMBL/GenBank/DDBJ whole genome shotgun (WGS) entry which is preliminary data.</text>
</comment>
<keyword evidence="3" id="KW-1185">Reference proteome</keyword>
<accession>A0AA88DZW6</accession>
<organism evidence="2 3">
    <name type="scientific">Ficus carica</name>
    <name type="common">Common fig</name>
    <dbReference type="NCBI Taxonomy" id="3494"/>
    <lineage>
        <taxon>Eukaryota</taxon>
        <taxon>Viridiplantae</taxon>
        <taxon>Streptophyta</taxon>
        <taxon>Embryophyta</taxon>
        <taxon>Tracheophyta</taxon>
        <taxon>Spermatophyta</taxon>
        <taxon>Magnoliopsida</taxon>
        <taxon>eudicotyledons</taxon>
        <taxon>Gunneridae</taxon>
        <taxon>Pentapetalae</taxon>
        <taxon>rosids</taxon>
        <taxon>fabids</taxon>
        <taxon>Rosales</taxon>
        <taxon>Moraceae</taxon>
        <taxon>Ficeae</taxon>
        <taxon>Ficus</taxon>
    </lineage>
</organism>
<feature type="compositionally biased region" description="Acidic residues" evidence="1">
    <location>
        <begin position="19"/>
        <end position="31"/>
    </location>
</feature>
<sequence length="80" mass="8874">MPEDPIPAVPLQEIPPQEAEADVEGNNEDPTDFMAAPEDQPEHPPDIKDFEDDPEEILFDDGDWDVDSDASSVITIELID</sequence>
<dbReference type="AlphaFoldDB" id="A0AA88DZW6"/>
<protein>
    <submittedName>
        <fullName evidence="2">Uncharacterized protein</fullName>
    </submittedName>
</protein>
<proteinExistence type="predicted"/>
<evidence type="ECO:0000313" key="3">
    <source>
        <dbReference type="Proteomes" id="UP001187192"/>
    </source>
</evidence>
<reference evidence="2" key="1">
    <citation type="submission" date="2023-07" db="EMBL/GenBank/DDBJ databases">
        <title>draft genome sequence of fig (Ficus carica).</title>
        <authorList>
            <person name="Takahashi T."/>
            <person name="Nishimura K."/>
        </authorList>
    </citation>
    <scope>NUCLEOTIDE SEQUENCE</scope>
</reference>
<evidence type="ECO:0000256" key="1">
    <source>
        <dbReference type="SAM" id="MobiDB-lite"/>
    </source>
</evidence>
<feature type="region of interest" description="Disordered" evidence="1">
    <location>
        <begin position="1"/>
        <end position="53"/>
    </location>
</feature>
<dbReference type="EMBL" id="BTGU01000206">
    <property type="protein sequence ID" value="GMN65003.1"/>
    <property type="molecule type" value="Genomic_DNA"/>
</dbReference>
<gene>
    <name evidence="2" type="ORF">TIFTF001_034086</name>
</gene>
<evidence type="ECO:0000313" key="2">
    <source>
        <dbReference type="EMBL" id="GMN65003.1"/>
    </source>
</evidence>
<dbReference type="Proteomes" id="UP001187192">
    <property type="component" value="Unassembled WGS sequence"/>
</dbReference>